<proteinExistence type="predicted"/>
<feature type="domain" description="Sialidase" evidence="1">
    <location>
        <begin position="12"/>
        <end position="86"/>
    </location>
</feature>
<evidence type="ECO:0000259" key="1">
    <source>
        <dbReference type="Pfam" id="PF13088"/>
    </source>
</evidence>
<dbReference type="InterPro" id="IPR011040">
    <property type="entry name" value="Sialidase"/>
</dbReference>
<comment type="caution">
    <text evidence="2">The sequence shown here is derived from an EMBL/GenBank/DDBJ whole genome shotgun (WGS) entry which is preliminary data.</text>
</comment>
<name>A0ABT7NNK7_9SPHI</name>
<sequence length="103" mass="12038">MTTWAHYTGQRRETKNRGIHYISSKDNGEKWSELVTLNTRDFNNACSAPMRELFDGTWVYTAYHQGNHEAFGCLYFSKDKGKTWSDPMYVGQREGKYLPAEME</sequence>
<reference evidence="2" key="2">
    <citation type="journal article" date="2022" name="Sci. Total Environ.">
        <title>Prevalence, transmission, and molecular epidemiology of tet(X)-positive bacteria among humans, animals, and environmental niches in China: An epidemiological, and genomic-based study.</title>
        <authorList>
            <person name="Dong N."/>
            <person name="Zeng Y."/>
            <person name="Cai C."/>
            <person name="Sun C."/>
            <person name="Lu J."/>
            <person name="Liu C."/>
            <person name="Zhou H."/>
            <person name="Sun Q."/>
            <person name="Shu L."/>
            <person name="Wang H."/>
            <person name="Wang Y."/>
            <person name="Wang S."/>
            <person name="Wu C."/>
            <person name="Chan E.W."/>
            <person name="Chen G."/>
            <person name="Shen Z."/>
            <person name="Chen S."/>
            <person name="Zhang R."/>
        </authorList>
    </citation>
    <scope>NUCLEOTIDE SEQUENCE</scope>
    <source>
        <strain evidence="2">R1692</strain>
    </source>
</reference>
<dbReference type="CDD" id="cd15482">
    <property type="entry name" value="Sialidase_non-viral"/>
    <property type="match status" value="1"/>
</dbReference>
<keyword evidence="3" id="KW-1185">Reference proteome</keyword>
<dbReference type="Gene3D" id="2.120.10.10">
    <property type="match status" value="1"/>
</dbReference>
<reference evidence="2" key="1">
    <citation type="submission" date="2020-06" db="EMBL/GenBank/DDBJ databases">
        <authorList>
            <person name="Dong N."/>
        </authorList>
    </citation>
    <scope>NUCLEOTIDE SEQUENCE</scope>
    <source>
        <strain evidence="2">R1692</strain>
    </source>
</reference>
<accession>A0ABT7NNK7</accession>
<protein>
    <submittedName>
        <fullName evidence="2">Exo-alpha-sialidase</fullName>
    </submittedName>
</protein>
<evidence type="ECO:0000313" key="3">
    <source>
        <dbReference type="Proteomes" id="UP001170954"/>
    </source>
</evidence>
<gene>
    <name evidence="2" type="ORF">HX018_10610</name>
</gene>
<dbReference type="EMBL" id="JACAGK010000027">
    <property type="protein sequence ID" value="MDM1048691.1"/>
    <property type="molecule type" value="Genomic_DNA"/>
</dbReference>
<dbReference type="SUPFAM" id="SSF50939">
    <property type="entry name" value="Sialidases"/>
    <property type="match status" value="1"/>
</dbReference>
<dbReference type="Proteomes" id="UP001170954">
    <property type="component" value="Unassembled WGS sequence"/>
</dbReference>
<evidence type="ECO:0000313" key="2">
    <source>
        <dbReference type="EMBL" id="MDM1048691.1"/>
    </source>
</evidence>
<organism evidence="2 3">
    <name type="scientific">Sphingobacterium hotanense</name>
    <dbReference type="NCBI Taxonomy" id="649196"/>
    <lineage>
        <taxon>Bacteria</taxon>
        <taxon>Pseudomonadati</taxon>
        <taxon>Bacteroidota</taxon>
        <taxon>Sphingobacteriia</taxon>
        <taxon>Sphingobacteriales</taxon>
        <taxon>Sphingobacteriaceae</taxon>
        <taxon>Sphingobacterium</taxon>
    </lineage>
</organism>
<dbReference type="InterPro" id="IPR036278">
    <property type="entry name" value="Sialidase_sf"/>
</dbReference>
<dbReference type="Pfam" id="PF13088">
    <property type="entry name" value="BNR_2"/>
    <property type="match status" value="1"/>
</dbReference>